<evidence type="ECO:0000256" key="5">
    <source>
        <dbReference type="ARBA" id="ARBA00022989"/>
    </source>
</evidence>
<accession>A0A399RZR1</accession>
<dbReference type="AlphaFoldDB" id="A0A399RZR1"/>
<evidence type="ECO:0000256" key="6">
    <source>
        <dbReference type="ARBA" id="ARBA00023136"/>
    </source>
</evidence>
<reference evidence="10" key="1">
    <citation type="submission" date="2018-08" db="EMBL/GenBank/DDBJ databases">
        <title>Mucilaginibacter sp. MYSH2.</title>
        <authorList>
            <person name="Seo T."/>
        </authorList>
    </citation>
    <scope>NUCLEOTIDE SEQUENCE [LARGE SCALE GENOMIC DNA]</scope>
    <source>
        <strain evidence="10">KIRAN</strain>
    </source>
</reference>
<dbReference type="PANTHER" id="PTHR23513:SF9">
    <property type="entry name" value="ENTEROBACTIN EXPORTER ENTS"/>
    <property type="match status" value="1"/>
</dbReference>
<feature type="transmembrane region" description="Helical" evidence="7">
    <location>
        <begin position="115"/>
        <end position="139"/>
    </location>
</feature>
<protein>
    <submittedName>
        <fullName evidence="9">MFS transporter</fullName>
    </submittedName>
</protein>
<comment type="subcellular location">
    <subcellularLocation>
        <location evidence="1">Cell membrane</location>
        <topology evidence="1">Multi-pass membrane protein</topology>
    </subcellularLocation>
</comment>
<dbReference type="InterPro" id="IPR010290">
    <property type="entry name" value="TM_effector"/>
</dbReference>
<feature type="transmembrane region" description="Helical" evidence="7">
    <location>
        <begin position="223"/>
        <end position="256"/>
    </location>
</feature>
<feature type="transmembrane region" description="Helical" evidence="7">
    <location>
        <begin position="20"/>
        <end position="44"/>
    </location>
</feature>
<evidence type="ECO:0000256" key="3">
    <source>
        <dbReference type="ARBA" id="ARBA00022475"/>
    </source>
</evidence>
<dbReference type="GO" id="GO:0005886">
    <property type="term" value="C:plasma membrane"/>
    <property type="evidence" value="ECO:0007669"/>
    <property type="project" value="UniProtKB-SubCell"/>
</dbReference>
<dbReference type="Pfam" id="PF05977">
    <property type="entry name" value="MFS_3"/>
    <property type="match status" value="1"/>
</dbReference>
<evidence type="ECO:0000256" key="4">
    <source>
        <dbReference type="ARBA" id="ARBA00022692"/>
    </source>
</evidence>
<evidence type="ECO:0000256" key="1">
    <source>
        <dbReference type="ARBA" id="ARBA00004651"/>
    </source>
</evidence>
<dbReference type="SUPFAM" id="SSF103473">
    <property type="entry name" value="MFS general substrate transporter"/>
    <property type="match status" value="1"/>
</dbReference>
<dbReference type="OrthoDB" id="7283966at2"/>
<feature type="transmembrane region" description="Helical" evidence="7">
    <location>
        <begin position="384"/>
        <end position="403"/>
    </location>
</feature>
<keyword evidence="10" id="KW-1185">Reference proteome</keyword>
<dbReference type="Gene3D" id="1.20.1250.20">
    <property type="entry name" value="MFS general substrate transporter like domains"/>
    <property type="match status" value="1"/>
</dbReference>
<dbReference type="InterPro" id="IPR036259">
    <property type="entry name" value="MFS_trans_sf"/>
</dbReference>
<proteinExistence type="predicted"/>
<gene>
    <name evidence="9" type="ORF">D1627_08875</name>
</gene>
<evidence type="ECO:0000256" key="2">
    <source>
        <dbReference type="ARBA" id="ARBA00022448"/>
    </source>
</evidence>
<evidence type="ECO:0000313" key="9">
    <source>
        <dbReference type="EMBL" id="RIJ37246.1"/>
    </source>
</evidence>
<keyword evidence="5 7" id="KW-1133">Transmembrane helix</keyword>
<dbReference type="EMBL" id="QWGE01000003">
    <property type="protein sequence ID" value="RIJ37246.1"/>
    <property type="molecule type" value="Genomic_DNA"/>
</dbReference>
<keyword evidence="2" id="KW-0813">Transport</keyword>
<keyword evidence="6 7" id="KW-0472">Membrane</keyword>
<dbReference type="InterPro" id="IPR020846">
    <property type="entry name" value="MFS_dom"/>
</dbReference>
<evidence type="ECO:0000313" key="10">
    <source>
        <dbReference type="Proteomes" id="UP000266005"/>
    </source>
</evidence>
<evidence type="ECO:0000259" key="8">
    <source>
        <dbReference type="PROSITE" id="PS50850"/>
    </source>
</evidence>
<feature type="transmembrane region" description="Helical" evidence="7">
    <location>
        <begin position="50"/>
        <end position="71"/>
    </location>
</feature>
<dbReference type="RefSeq" id="WP_119431904.1">
    <property type="nucleotide sequence ID" value="NZ_QWGE01000003.1"/>
</dbReference>
<dbReference type="CDD" id="cd06173">
    <property type="entry name" value="MFS_MefA_like"/>
    <property type="match status" value="1"/>
</dbReference>
<organism evidence="9 10">
    <name type="scientific">Pontibacter oryzae</name>
    <dbReference type="NCBI Taxonomy" id="2304593"/>
    <lineage>
        <taxon>Bacteria</taxon>
        <taxon>Pseudomonadati</taxon>
        <taxon>Bacteroidota</taxon>
        <taxon>Cytophagia</taxon>
        <taxon>Cytophagales</taxon>
        <taxon>Hymenobacteraceae</taxon>
        <taxon>Pontibacter</taxon>
    </lineage>
</organism>
<feature type="transmembrane region" description="Helical" evidence="7">
    <location>
        <begin position="299"/>
        <end position="319"/>
    </location>
</feature>
<dbReference type="Proteomes" id="UP000266005">
    <property type="component" value="Unassembled WGS sequence"/>
</dbReference>
<comment type="caution">
    <text evidence="9">The sequence shown here is derived from an EMBL/GenBank/DDBJ whole genome shotgun (WGS) entry which is preliminary data.</text>
</comment>
<dbReference type="GO" id="GO:0022857">
    <property type="term" value="F:transmembrane transporter activity"/>
    <property type="evidence" value="ECO:0007669"/>
    <property type="project" value="InterPro"/>
</dbReference>
<feature type="transmembrane region" description="Helical" evidence="7">
    <location>
        <begin position="268"/>
        <end position="287"/>
    </location>
</feature>
<dbReference type="PANTHER" id="PTHR23513">
    <property type="entry name" value="INTEGRAL MEMBRANE EFFLUX PROTEIN-RELATED"/>
    <property type="match status" value="1"/>
</dbReference>
<sequence length="419" mass="44652">MSRTRLHDPYAVLRIPDFRLYVVARLCITLAMQIQAVIVGWQIYEMTQNPLSLGLIGLAEAIPSIVVSLYAGYIADVVERKKIILVVITLLAFCSGALLFFTLDTNQVLATYGALPIYGVIFVSGIARGFMGPAVFSFMPQLVPGKQLYANAITWSTTTWQAASVAGPAIGGLLYGFYGIKASYSADAILVLLALVSFSMISGKPLPENANPQNLKESLQSGIRFVFGNQVILSAISLDLFAVLFGGAVALLPIFASDILLIGPQGLGMLRAAPAIGSVLMAILMAYNPITVEAGRKMLWCVAGFGVCIVLFGLSRSFWFSLGLLALSGAFDSISMIIRSTLIHTLTPEYMKGRVSSVNNIFVGSSNEIGAFESGFTARLMGTVPAVVFGGIMTLVVVGVTALKADKLRVLDLSPKDAV</sequence>
<name>A0A399RZR1_9BACT</name>
<feature type="domain" description="Major facilitator superfamily (MFS) profile" evidence="8">
    <location>
        <begin position="1"/>
        <end position="409"/>
    </location>
</feature>
<keyword evidence="4 7" id="KW-0812">Transmembrane</keyword>
<feature type="transmembrane region" description="Helical" evidence="7">
    <location>
        <begin position="83"/>
        <end position="103"/>
    </location>
</feature>
<dbReference type="PROSITE" id="PS50850">
    <property type="entry name" value="MFS"/>
    <property type="match status" value="1"/>
</dbReference>
<keyword evidence="3" id="KW-1003">Cell membrane</keyword>
<evidence type="ECO:0000256" key="7">
    <source>
        <dbReference type="SAM" id="Phobius"/>
    </source>
</evidence>